<dbReference type="Proteomes" id="UP001610444">
    <property type="component" value="Unassembled WGS sequence"/>
</dbReference>
<evidence type="ECO:0008006" key="3">
    <source>
        <dbReference type="Google" id="ProtNLM"/>
    </source>
</evidence>
<comment type="caution">
    <text evidence="1">The sequence shown here is derived from an EMBL/GenBank/DDBJ whole genome shotgun (WGS) entry which is preliminary data.</text>
</comment>
<dbReference type="GeneID" id="98162004"/>
<evidence type="ECO:0000313" key="2">
    <source>
        <dbReference type="Proteomes" id="UP001610444"/>
    </source>
</evidence>
<name>A0ABR4JP38_9EURO</name>
<gene>
    <name evidence="1" type="ORF">BJX68DRAFT_270960</name>
</gene>
<keyword evidence="2" id="KW-1185">Reference proteome</keyword>
<evidence type="ECO:0000313" key="1">
    <source>
        <dbReference type="EMBL" id="KAL2841776.1"/>
    </source>
</evidence>
<proteinExistence type="predicted"/>
<accession>A0ABR4JP38</accession>
<dbReference type="RefSeq" id="XP_070894732.1">
    <property type="nucleotide sequence ID" value="XM_071046840.1"/>
</dbReference>
<reference evidence="1 2" key="1">
    <citation type="submission" date="2024-07" db="EMBL/GenBank/DDBJ databases">
        <title>Section-level genome sequencing and comparative genomics of Aspergillus sections Usti and Cavernicolus.</title>
        <authorList>
            <consortium name="Lawrence Berkeley National Laboratory"/>
            <person name="Nybo J.L."/>
            <person name="Vesth T.C."/>
            <person name="Theobald S."/>
            <person name="Frisvad J.C."/>
            <person name="Larsen T.O."/>
            <person name="Kjaerboelling I."/>
            <person name="Rothschild-Mancinelli K."/>
            <person name="Lyhne E.K."/>
            <person name="Kogle M.E."/>
            <person name="Barry K."/>
            <person name="Clum A."/>
            <person name="Na H."/>
            <person name="Ledsgaard L."/>
            <person name="Lin J."/>
            <person name="Lipzen A."/>
            <person name="Kuo A."/>
            <person name="Riley R."/>
            <person name="Mondo S."/>
            <person name="LaButti K."/>
            <person name="Haridas S."/>
            <person name="Pangalinan J."/>
            <person name="Salamov A.A."/>
            <person name="Simmons B.A."/>
            <person name="Magnuson J.K."/>
            <person name="Chen J."/>
            <person name="Drula E."/>
            <person name="Henrissat B."/>
            <person name="Wiebenga A."/>
            <person name="Lubbers R.J."/>
            <person name="Gomes A.C."/>
            <person name="Macurrencykelacurrency M.R."/>
            <person name="Stajich J."/>
            <person name="Grigoriev I.V."/>
            <person name="Mortensen U.H."/>
            <person name="De vries R.P."/>
            <person name="Baker S.E."/>
            <person name="Andersen M.R."/>
        </authorList>
    </citation>
    <scope>NUCLEOTIDE SEQUENCE [LARGE SCALE GENOMIC DNA]</scope>
    <source>
        <strain evidence="1 2">CBS 756.74</strain>
    </source>
</reference>
<organism evidence="1 2">
    <name type="scientific">Aspergillus pseudodeflectus</name>
    <dbReference type="NCBI Taxonomy" id="176178"/>
    <lineage>
        <taxon>Eukaryota</taxon>
        <taxon>Fungi</taxon>
        <taxon>Dikarya</taxon>
        <taxon>Ascomycota</taxon>
        <taxon>Pezizomycotina</taxon>
        <taxon>Eurotiomycetes</taxon>
        <taxon>Eurotiomycetidae</taxon>
        <taxon>Eurotiales</taxon>
        <taxon>Aspergillaceae</taxon>
        <taxon>Aspergillus</taxon>
        <taxon>Aspergillus subgen. Nidulantes</taxon>
    </lineage>
</organism>
<sequence length="408" mass="45957">MAGVSSLPDELIALIFENCLSDRTHNPSSWLLTSRRLYHIAIPILYRHISVQLPNVPKLLQPADGMKSGFTDCIFHRTKSITIHVPFAQSFDKPRAWSEEFLQATKTLISMMPSVTSVSFISRPSRRPLGPARPVRLSQNSVSDILSTLPRTVTSLELSALVIQPPWDRHRRQGSSKICNALQKLIRQLHHLRLRVPGLCENQLSRFADRTSGKSFPLRSAVFMLSMPRYQWDVRDFAARVENLRIRRFPSEDKEKRRISLSADARALCTSGRFPHLKEFIVLDALDVNERTEIVLRADAVAGDTAAYPIQLLDGQAGEGLLAGIPTFDMKYVIRVVQNGSPGDRTKCWKEYVGSYGELLCSMEGSATWAELPNGRRVPIDIDGDQPRMNLKCRRLSDSFRTVVSHAA</sequence>
<dbReference type="EMBL" id="JBFXLR010000055">
    <property type="protein sequence ID" value="KAL2841776.1"/>
    <property type="molecule type" value="Genomic_DNA"/>
</dbReference>
<protein>
    <recommendedName>
        <fullName evidence="3">F-box domain-containing protein</fullName>
    </recommendedName>
</protein>